<name>A0A7G7BNQ2_9ACTN</name>
<dbReference type="InterPro" id="IPR025455">
    <property type="entry name" value="DUF4276"/>
</dbReference>
<proteinExistence type="predicted"/>
<keyword evidence="2" id="KW-1185">Reference proteome</keyword>
<reference evidence="2" key="1">
    <citation type="submission" date="2019-10" db="EMBL/GenBank/DDBJ databases">
        <title>Antimicrobial potential of Antarctic Bacteria.</title>
        <authorList>
            <person name="Benaud N."/>
            <person name="Edwards R.J."/>
            <person name="Ferrari B.C."/>
        </authorList>
    </citation>
    <scope>NUCLEOTIDE SEQUENCE [LARGE SCALE GENOMIC DNA]</scope>
    <source>
        <strain evidence="2">NBSH44</strain>
    </source>
</reference>
<dbReference type="RefSeq" id="WP_185300462.1">
    <property type="nucleotide sequence ID" value="NZ_CP045702.1"/>
</dbReference>
<evidence type="ECO:0000313" key="1">
    <source>
        <dbReference type="EMBL" id="QNE76967.1"/>
    </source>
</evidence>
<dbReference type="Proteomes" id="UP000515307">
    <property type="component" value="Chromosome"/>
</dbReference>
<gene>
    <name evidence="1" type="ORF">F0344_22200</name>
</gene>
<organism evidence="1 2">
    <name type="scientific">Streptomyces finlayi</name>
    <dbReference type="NCBI Taxonomy" id="67296"/>
    <lineage>
        <taxon>Bacteria</taxon>
        <taxon>Bacillati</taxon>
        <taxon>Actinomycetota</taxon>
        <taxon>Actinomycetes</taxon>
        <taxon>Kitasatosporales</taxon>
        <taxon>Streptomycetaceae</taxon>
        <taxon>Streptomyces</taxon>
    </lineage>
</organism>
<dbReference type="Pfam" id="PF14103">
    <property type="entry name" value="DUF4276"/>
    <property type="match status" value="1"/>
</dbReference>
<dbReference type="KEGG" id="sfiy:F0344_22200"/>
<dbReference type="EMBL" id="CP045702">
    <property type="protein sequence ID" value="QNE76967.1"/>
    <property type="molecule type" value="Genomic_DNA"/>
</dbReference>
<accession>A0A7G7BNQ2</accession>
<evidence type="ECO:0000313" key="2">
    <source>
        <dbReference type="Proteomes" id="UP000515307"/>
    </source>
</evidence>
<protein>
    <submittedName>
        <fullName evidence="1">DUF4276 family protein</fullName>
    </submittedName>
</protein>
<sequence length="197" mass="21117">MTVSVVAPIVEGHGEVTAVRELVTRIAAEFCGTWVEVAQPFRLDSGKMRKPEELGKAVRFQAARVPGRGGVLVLRDGDDSDVTCPVELARALAPADGLVTVPVEIVIARHEYEAWFLAAVESLCAHPAVKDDAVAPGDSEAKRGAKSQLEGLMTESYKETLHQAKFSGVMDLRAAAAGSRSFRRMVHAVELLLGQTV</sequence>
<dbReference type="AlphaFoldDB" id="A0A7G7BNQ2"/>